<dbReference type="InterPro" id="IPR005482">
    <property type="entry name" value="Biotin_COase_C"/>
</dbReference>
<evidence type="ECO:0000256" key="2">
    <source>
        <dbReference type="ARBA" id="ARBA00004956"/>
    </source>
</evidence>
<dbReference type="InterPro" id="IPR011761">
    <property type="entry name" value="ATP-grasp"/>
</dbReference>
<evidence type="ECO:0000256" key="5">
    <source>
        <dbReference type="ARBA" id="ARBA00022741"/>
    </source>
</evidence>
<feature type="domain" description="CoA carboxyltransferase C-terminal" evidence="19">
    <location>
        <begin position="1961"/>
        <end position="2300"/>
    </location>
</feature>
<keyword evidence="11" id="KW-0511">Multifunctional enzyme</keyword>
<evidence type="ECO:0000256" key="7">
    <source>
        <dbReference type="ARBA" id="ARBA00022840"/>
    </source>
</evidence>
<dbReference type="GO" id="GO:0004075">
    <property type="term" value="F:biotin carboxylase activity"/>
    <property type="evidence" value="ECO:0007669"/>
    <property type="project" value="UniProtKB-EC"/>
</dbReference>
<evidence type="ECO:0000256" key="15">
    <source>
        <dbReference type="SAM" id="MobiDB-lite"/>
    </source>
</evidence>
<dbReference type="InterPro" id="IPR000089">
    <property type="entry name" value="Biotin_lipoyl"/>
</dbReference>
<gene>
    <name evidence="20" type="ORF">M513_01695</name>
    <name evidence="21" type="ORF">M514_01695</name>
</gene>
<evidence type="ECO:0000256" key="3">
    <source>
        <dbReference type="ARBA" id="ARBA00022516"/>
    </source>
</evidence>
<accession>A0A085MK46</accession>
<proteinExistence type="predicted"/>
<evidence type="ECO:0000256" key="14">
    <source>
        <dbReference type="PROSITE-ProRule" id="PRU00409"/>
    </source>
</evidence>
<dbReference type="SUPFAM" id="SSF52096">
    <property type="entry name" value="ClpP/crotonase"/>
    <property type="match status" value="2"/>
</dbReference>
<dbReference type="Proteomes" id="UP000030758">
    <property type="component" value="Unassembled WGS sequence"/>
</dbReference>
<evidence type="ECO:0000259" key="16">
    <source>
        <dbReference type="PROSITE" id="PS50975"/>
    </source>
</evidence>
<dbReference type="PANTHER" id="PTHR45728:SF3">
    <property type="entry name" value="ACETYL-COA CARBOXYLASE"/>
    <property type="match status" value="1"/>
</dbReference>
<dbReference type="InterPro" id="IPR013815">
    <property type="entry name" value="ATP_grasp_subdomain_1"/>
</dbReference>
<dbReference type="GO" id="GO:0005524">
    <property type="term" value="F:ATP binding"/>
    <property type="evidence" value="ECO:0007669"/>
    <property type="project" value="UniProtKB-UniRule"/>
</dbReference>
<dbReference type="Gene3D" id="3.30.470.20">
    <property type="entry name" value="ATP-grasp fold, B domain"/>
    <property type="match status" value="1"/>
</dbReference>
<dbReference type="InterPro" id="IPR005481">
    <property type="entry name" value="BC-like_N"/>
</dbReference>
<dbReference type="Proteomes" id="UP000030764">
    <property type="component" value="Unassembled WGS sequence"/>
</dbReference>
<evidence type="ECO:0000259" key="18">
    <source>
        <dbReference type="PROSITE" id="PS50980"/>
    </source>
</evidence>
<dbReference type="FunFam" id="3.40.50.20:FF:000005">
    <property type="entry name" value="acetyl-CoA carboxylase isoform X2"/>
    <property type="match status" value="1"/>
</dbReference>
<evidence type="ECO:0000256" key="6">
    <source>
        <dbReference type="ARBA" id="ARBA00022832"/>
    </source>
</evidence>
<comment type="pathway">
    <text evidence="2">Lipid metabolism; malonyl-CoA biosynthesis; malonyl-CoA from acetyl-CoA: step 1/1.</text>
</comment>
<name>A0A085MK46_9BILA</name>
<dbReference type="Pfam" id="PF21385">
    <property type="entry name" value="ACCA_BT"/>
    <property type="match status" value="1"/>
</dbReference>
<dbReference type="InterPro" id="IPR011764">
    <property type="entry name" value="Biotin_carboxylation_dom"/>
</dbReference>
<feature type="region of interest" description="Disordered" evidence="15">
    <location>
        <begin position="1"/>
        <end position="32"/>
    </location>
</feature>
<dbReference type="GO" id="GO:0003989">
    <property type="term" value="F:acetyl-CoA carboxylase activity"/>
    <property type="evidence" value="ECO:0007669"/>
    <property type="project" value="UniProtKB-EC"/>
</dbReference>
<evidence type="ECO:0000256" key="1">
    <source>
        <dbReference type="ARBA" id="ARBA00001953"/>
    </source>
</evidence>
<evidence type="ECO:0000256" key="10">
    <source>
        <dbReference type="ARBA" id="ARBA00023267"/>
    </source>
</evidence>
<dbReference type="PROSITE" id="PS50975">
    <property type="entry name" value="ATP_GRASP"/>
    <property type="match status" value="1"/>
</dbReference>
<feature type="domain" description="ATP-grasp" evidence="16">
    <location>
        <begin position="293"/>
        <end position="486"/>
    </location>
</feature>
<keyword evidence="10" id="KW-0092">Biotin</keyword>
<dbReference type="FunFam" id="3.30.1490.20:FF:000003">
    <property type="entry name" value="acetyl-CoA carboxylase isoform X1"/>
    <property type="match status" value="1"/>
</dbReference>
<dbReference type="Pfam" id="PF00289">
    <property type="entry name" value="Biotin_carb_N"/>
    <property type="match status" value="1"/>
</dbReference>
<dbReference type="FunFam" id="2.40.50.100:FF:000005">
    <property type="entry name" value="Acetyl-CoA carboxylase 1"/>
    <property type="match status" value="1"/>
</dbReference>
<dbReference type="Pfam" id="PF02786">
    <property type="entry name" value="CPSase_L_D2"/>
    <property type="match status" value="1"/>
</dbReference>
<dbReference type="InterPro" id="IPR011053">
    <property type="entry name" value="Single_hybrid_motif"/>
</dbReference>
<comment type="cofactor">
    <cofactor evidence="1">
        <name>biotin</name>
        <dbReference type="ChEBI" id="CHEBI:57586"/>
    </cofactor>
</comment>
<evidence type="ECO:0000259" key="19">
    <source>
        <dbReference type="PROSITE" id="PS50989"/>
    </source>
</evidence>
<evidence type="ECO:0000313" key="20">
    <source>
        <dbReference type="EMBL" id="KFD57592.1"/>
    </source>
</evidence>
<dbReference type="InterPro" id="IPR016185">
    <property type="entry name" value="PreATP-grasp_dom_sf"/>
</dbReference>
<keyword evidence="4" id="KW-0436">Ligase</keyword>
<evidence type="ECO:0000256" key="13">
    <source>
        <dbReference type="ARBA" id="ARBA00048600"/>
    </source>
</evidence>
<dbReference type="Pfam" id="PF01039">
    <property type="entry name" value="Carboxyl_trans"/>
    <property type="match status" value="1"/>
</dbReference>
<dbReference type="EMBL" id="KL367478">
    <property type="protein sequence ID" value="KFD72381.1"/>
    <property type="molecule type" value="Genomic_DNA"/>
</dbReference>
<feature type="domain" description="Biotin carboxylation" evidence="17">
    <location>
        <begin position="138"/>
        <end position="643"/>
    </location>
</feature>
<protein>
    <submittedName>
        <fullName evidence="20">Uncharacterized protein</fullName>
    </submittedName>
</protein>
<keyword evidence="5 14" id="KW-0547">Nucleotide-binding</keyword>
<dbReference type="GO" id="GO:0005739">
    <property type="term" value="C:mitochondrion"/>
    <property type="evidence" value="ECO:0007669"/>
    <property type="project" value="TreeGrafter"/>
</dbReference>
<dbReference type="SUPFAM" id="SSF56059">
    <property type="entry name" value="Glutathione synthetase ATP-binding domain-like"/>
    <property type="match status" value="1"/>
</dbReference>
<dbReference type="SMART" id="SM00878">
    <property type="entry name" value="Biotin_carb_C"/>
    <property type="match status" value="1"/>
</dbReference>
<dbReference type="InterPro" id="IPR049076">
    <property type="entry name" value="ACCA"/>
</dbReference>
<dbReference type="Gene3D" id="2.40.460.10">
    <property type="entry name" value="Biotin dependent carboxylase carboxyltransferase"/>
    <property type="match status" value="1"/>
</dbReference>
<comment type="catalytic activity">
    <reaction evidence="12">
        <text>hydrogencarbonate + acetyl-CoA + ATP = malonyl-CoA + ADP + phosphate + H(+)</text>
        <dbReference type="Rhea" id="RHEA:11308"/>
        <dbReference type="ChEBI" id="CHEBI:15378"/>
        <dbReference type="ChEBI" id="CHEBI:17544"/>
        <dbReference type="ChEBI" id="CHEBI:30616"/>
        <dbReference type="ChEBI" id="CHEBI:43474"/>
        <dbReference type="ChEBI" id="CHEBI:57288"/>
        <dbReference type="ChEBI" id="CHEBI:57384"/>
        <dbReference type="ChEBI" id="CHEBI:456216"/>
        <dbReference type="EC" id="6.4.1.2"/>
    </reaction>
</comment>
<evidence type="ECO:0000256" key="8">
    <source>
        <dbReference type="ARBA" id="ARBA00023098"/>
    </source>
</evidence>
<evidence type="ECO:0000256" key="12">
    <source>
        <dbReference type="ARBA" id="ARBA00048065"/>
    </source>
</evidence>
<dbReference type="Gene3D" id="3.40.50.20">
    <property type="match status" value="1"/>
</dbReference>
<dbReference type="Gene3D" id="3.90.226.10">
    <property type="entry name" value="2-enoyl-CoA Hydratase, Chain A, domain 1"/>
    <property type="match status" value="2"/>
</dbReference>
<evidence type="ECO:0000313" key="21">
    <source>
        <dbReference type="EMBL" id="KFD72381.1"/>
    </source>
</evidence>
<evidence type="ECO:0000313" key="22">
    <source>
        <dbReference type="Proteomes" id="UP000030764"/>
    </source>
</evidence>
<keyword evidence="9" id="KW-0275">Fatty acid biosynthesis</keyword>
<dbReference type="SUPFAM" id="SSF52440">
    <property type="entry name" value="PreATP-grasp domain"/>
    <property type="match status" value="1"/>
</dbReference>
<dbReference type="Pfam" id="PF02785">
    <property type="entry name" value="Biotin_carb_C"/>
    <property type="match status" value="1"/>
</dbReference>
<dbReference type="InterPro" id="IPR005479">
    <property type="entry name" value="CPAse_ATP-bd"/>
</dbReference>
<dbReference type="PROSITE" id="PS50979">
    <property type="entry name" value="BC"/>
    <property type="match status" value="1"/>
</dbReference>
<dbReference type="UniPathway" id="UPA00655">
    <property type="reaction ID" value="UER00711"/>
</dbReference>
<dbReference type="FunFam" id="3.90.226.10:FF:000010">
    <property type="entry name" value="acetyl-CoA carboxylase isoform X2"/>
    <property type="match status" value="1"/>
</dbReference>
<dbReference type="InterPro" id="IPR029045">
    <property type="entry name" value="ClpP/crotonase-like_dom_sf"/>
</dbReference>
<dbReference type="InterPro" id="IPR011762">
    <property type="entry name" value="COA_CT_N"/>
</dbReference>
<dbReference type="EMBL" id="KL363188">
    <property type="protein sequence ID" value="KFD57592.1"/>
    <property type="molecule type" value="Genomic_DNA"/>
</dbReference>
<reference evidence="20 22" key="1">
    <citation type="journal article" date="2014" name="Nat. Genet.">
        <title>Genome and transcriptome of the porcine whipworm Trichuris suis.</title>
        <authorList>
            <person name="Jex A.R."/>
            <person name="Nejsum P."/>
            <person name="Schwarz E.M."/>
            <person name="Hu L."/>
            <person name="Young N.D."/>
            <person name="Hall R.S."/>
            <person name="Korhonen P.K."/>
            <person name="Liao S."/>
            <person name="Thamsborg S."/>
            <person name="Xia J."/>
            <person name="Xu P."/>
            <person name="Wang S."/>
            <person name="Scheerlinck J.P."/>
            <person name="Hofmann A."/>
            <person name="Sternberg P.W."/>
            <person name="Wang J."/>
            <person name="Gasser R.B."/>
        </authorList>
    </citation>
    <scope>NUCLEOTIDE SEQUENCE [LARGE SCALE GENOMIC DNA]</scope>
    <source>
        <strain evidence="21">DCEP-RM93F</strain>
        <strain evidence="20">DCEP-RM93M</strain>
    </source>
</reference>
<dbReference type="InterPro" id="IPR011054">
    <property type="entry name" value="Rudment_hybrid_motif"/>
</dbReference>
<dbReference type="Gene3D" id="3.90.1770.10">
    <property type="entry name" value="PreATP-grasp domain"/>
    <property type="match status" value="1"/>
</dbReference>
<keyword evidence="6" id="KW-0276">Fatty acid metabolism</keyword>
<organism evidence="20 22">
    <name type="scientific">Trichuris suis</name>
    <name type="common">pig whipworm</name>
    <dbReference type="NCBI Taxonomy" id="68888"/>
    <lineage>
        <taxon>Eukaryota</taxon>
        <taxon>Metazoa</taxon>
        <taxon>Ecdysozoa</taxon>
        <taxon>Nematoda</taxon>
        <taxon>Enoplea</taxon>
        <taxon>Dorylaimia</taxon>
        <taxon>Trichinellida</taxon>
        <taxon>Trichuridae</taxon>
        <taxon>Trichuris</taxon>
    </lineage>
</organism>
<dbReference type="PROSITE" id="PS50989">
    <property type="entry name" value="COA_CT_CTER"/>
    <property type="match status" value="1"/>
</dbReference>
<keyword evidence="22" id="KW-1185">Reference proteome</keyword>
<evidence type="ECO:0000256" key="4">
    <source>
        <dbReference type="ARBA" id="ARBA00022598"/>
    </source>
</evidence>
<dbReference type="InterPro" id="IPR034733">
    <property type="entry name" value="AcCoA_carboxyl_beta"/>
</dbReference>
<dbReference type="GO" id="GO:0006633">
    <property type="term" value="P:fatty acid biosynthetic process"/>
    <property type="evidence" value="ECO:0007669"/>
    <property type="project" value="UniProtKB-KW"/>
</dbReference>
<dbReference type="SUPFAM" id="SSF51230">
    <property type="entry name" value="Single hybrid motif"/>
    <property type="match status" value="1"/>
</dbReference>
<dbReference type="Gene3D" id="2.40.50.100">
    <property type="match status" value="1"/>
</dbReference>
<keyword evidence="7 14" id="KW-0067">ATP-binding</keyword>
<dbReference type="Pfam" id="PF00364">
    <property type="entry name" value="Biotin_lipoyl"/>
    <property type="match status" value="1"/>
</dbReference>
<evidence type="ECO:0000256" key="9">
    <source>
        <dbReference type="ARBA" id="ARBA00023160"/>
    </source>
</evidence>
<feature type="domain" description="CoA carboxyltransferase N-terminal" evidence="18">
    <location>
        <begin position="1613"/>
        <end position="1964"/>
    </location>
</feature>
<dbReference type="InterPro" id="IPR049074">
    <property type="entry name" value="ACCA_BT"/>
</dbReference>
<keyword evidence="3" id="KW-0444">Lipid biosynthesis</keyword>
<evidence type="ECO:0000259" key="17">
    <source>
        <dbReference type="PROSITE" id="PS50979"/>
    </source>
</evidence>
<evidence type="ECO:0000256" key="11">
    <source>
        <dbReference type="ARBA" id="ARBA00023268"/>
    </source>
</evidence>
<feature type="compositionally biased region" description="Polar residues" evidence="15">
    <location>
        <begin position="16"/>
        <end position="25"/>
    </location>
</feature>
<dbReference type="PROSITE" id="PS50980">
    <property type="entry name" value="COA_CT_NTER"/>
    <property type="match status" value="1"/>
</dbReference>
<sequence length="2417" mass="272404">METSESPLPAAGSRLASWNGSTNDDGPQDSVDVPVFAEKSVDDSSEFTNKTMFNLGANSEAYVGQRDSGISSVSSQKFSTTSSSDSPFGIRPTMSSPCFTPVTHGTNLKKVFWDRRESSGCGAVTPDQFVRQFDGTTVIKKVLIANNGIAAVKCMRSIRRWAYEMFRNDRAIKFVAMVTPEDLKANAEYIRMADQFVCIPGGSNNNNYANIHLILDMAIKMEVQAVWAGWGHASENPNLPDLLEKHNIVFIGPPAKAMWALGDKIASSIVAQTANIPTLPWSGSELALPAGEVNLVNSSSVHDLYVKATVTTLEKGLKAASKIGLPLMIKASEGGGGKGIRKCENLDDFPTQFRQVQAEVPGSPIFIMKLAKGARHLEVQVLADCYGNAVSLFGRDCSIQRRHQKIIEEAPATIALPELFEQMERDAVKLAKMVCYVSAGTVEYLYIPESQQYYFLELNPRLQVEHPCTEMVANINLPAAQLQVAMGIPLHRIKDIRLLYGAAAFDDKPLDFDSPPVRPIPRGHVIAARITSENPDDGSAKPGFQPSSGTVQELNFRSSKNAWGYFSVSASGGLHEFADSQFGHCFSWGETRDDAIANMVLALKELSIRGDFRTTVEYLITLLETEAFINNQFDTEWLDTLIAEKVQTEKPDVIVGVVCLSVLIADVAIVNAFQNFQNSLERGQVLPAKSLIETVDVELTHEGISYTVEVTRSGPQSYFLMMNGSGVQVEFHRMSDGGMLLSLNSDSYTCYMKEEVNRYRVQIGNKTIVFEKNYDPTELRSPSAGKLLQYLVDDGAHVFALTPYAEIEVMKMVMTLTTPESGWYAAKFEFIHRCVICSNLRSVHYLKRPGTVLNPGSVIAKMSLDDPSRMRTAVRYEGTFPIHSPVTQHAEKLYQTYRELLNYFNYVLDGYTLPEPYFSPDLREKVANFFRVLKDPALPLFELQEAMSVIGGRIPAEVETRIRNLMTNYAGNITSVLCRFPSQQIAQVLDEYASSLSKKQSREMFFMSTHGLLSLVQRYRDGIRGHMKLVLQELFLRYLNVEKHFQQQLYDKSVHALRESLKDGDMRRVTNAIFSHFQLPKKNQVIISLIEHISSHEPGLTDELKEVLNQLTNFGKADHGKVALRARQVLIAAHQPSYDSRHNQVESIFLSALDKYGHSFQPENLYKLITSETSICDVLHDFFFHSNEIVRMAALEVYVRRTYIAFEVNCLKHHVLGNSISIVEYQFTLPSSHPDRIEMPKSCPSFRNDVNRLCNTEDDFNGLEVPTSFNCQSVGLLVAFGTFEEAKQNFNHLLGMFSLGTSSHPANPNRNPARYRSIQGSKMVEEQEQVEFLYILNIAVRIEDESGGDDAQLAEMFQKFCLQNKVSLAERGIRRVSFIALCRRWAPKYFIFRGKDDYIEDKIYRHLEPAMAFQLEINRMKNFHLETVPTANSKLHLYLAKAKSDQGQQVTDYRFFLRYIIRHSDLISKEASFDYLRNEGERVLLESLDELEVAFNSHPDARRCDCNHIFLNFVPCVTLDPQKVVDTVSEIIVRYGVRLWKLRVLQAELKYSIRLIPHGPPVHMRLTICNESGYYLDLQLYQEVLDKATGQVRYASWDASKPGPLNGLAVSTPYQTKDHMQQKRYLAQKMGTTYVYDFPEMFRQALIKLWREYNAEIGIEEETNSVELLQCVELAVGPQGDLVEINRFPGENDCGMVVWRLTLKTPEYVDGRDIIVVANDMTYFIGSFGVKEDELFLKASQLSRKLKIPRIYVAANSGARIGLATEVRSCFKIAWNDALNPDKGFKYLYLTQEDFKRLNSCMTVVRAEKIEDEGEIRPWMTTVCQFSFRYKLTDIIGREDSIGVENLKGSGLIAGETSLAYDEVCLISLVSCRTVGIGAYLVRLAQRTIQVENSHIILTGAPALNKLLGREVYTSNNQLGGTQIMHNNGVSHAIAQNDFEGVYLILKWLSYIPAFRGAPLPVLTPVDPVEREITFYPTKNPYDPRLDYHDIAFARWMFEGRPNPVSPTEWESGFFDRGSWCEIMSGWARTVVCGRARLGGIPCSVIAVETRTVEVQVPADPATLDSESKVISQAGQVWFPDSAYKTAQAINDFNREQLPLFIFANWRGFSGGMKDMFDQVLKFGAYIVDGLRSYRQPVFIYIPPNAELRGGAWVVVDPAINSRYMEMYADPDARGGVLEPEGTVEIKYRERDLISTINRCDPVCLRILKKLHKLEQSVDSEAKAKLQKSLTSRVESLLPLYHTVAVHFADLHDRAGRMQEKNVITGSSKGIVEWKKARCKFYWRLRRRLAEETIMQQIAGNCCGHAMDVGEMSFLLPRWYALDPANKKCGNWNDDQGVAVWLENQLSQEGSIISENLKCLKRDSIIGKIRSTLSNSPDLLMDAVLEVAQQLNSHQSADLIKVLSNLSSRQNPSRPAT</sequence>
<comment type="catalytic activity">
    <reaction evidence="13">
        <text>N(6)-biotinyl-L-lysyl-[protein] + hydrogencarbonate + ATP = N(6)-carboxybiotinyl-L-lysyl-[protein] + ADP + phosphate + H(+)</text>
        <dbReference type="Rhea" id="RHEA:13501"/>
        <dbReference type="Rhea" id="RHEA-COMP:10505"/>
        <dbReference type="Rhea" id="RHEA-COMP:10506"/>
        <dbReference type="ChEBI" id="CHEBI:15378"/>
        <dbReference type="ChEBI" id="CHEBI:17544"/>
        <dbReference type="ChEBI" id="CHEBI:30616"/>
        <dbReference type="ChEBI" id="CHEBI:43474"/>
        <dbReference type="ChEBI" id="CHEBI:83144"/>
        <dbReference type="ChEBI" id="CHEBI:83145"/>
        <dbReference type="ChEBI" id="CHEBI:456216"/>
        <dbReference type="EC" id="6.3.4.14"/>
    </reaction>
</comment>
<dbReference type="GO" id="GO:2001295">
    <property type="term" value="P:malonyl-CoA biosynthetic process"/>
    <property type="evidence" value="ECO:0007669"/>
    <property type="project" value="UniProtKB-UniPathway"/>
</dbReference>
<dbReference type="PROSITE" id="PS00867">
    <property type="entry name" value="CPSASE_2"/>
    <property type="match status" value="1"/>
</dbReference>
<dbReference type="CDD" id="cd06850">
    <property type="entry name" value="biotinyl_domain"/>
    <property type="match status" value="1"/>
</dbReference>
<keyword evidence="8" id="KW-0443">Lipid metabolism</keyword>
<dbReference type="GO" id="GO:0046872">
    <property type="term" value="F:metal ion binding"/>
    <property type="evidence" value="ECO:0007669"/>
    <property type="project" value="InterPro"/>
</dbReference>
<dbReference type="InterPro" id="IPR013537">
    <property type="entry name" value="AcCoA_COase_cen"/>
</dbReference>
<dbReference type="InterPro" id="IPR011763">
    <property type="entry name" value="COA_CT_C"/>
</dbReference>
<dbReference type="Gene3D" id="3.30.1490.20">
    <property type="entry name" value="ATP-grasp fold, A domain"/>
    <property type="match status" value="1"/>
</dbReference>
<dbReference type="SUPFAM" id="SSF51246">
    <property type="entry name" value="Rudiment single hybrid motif"/>
    <property type="match status" value="1"/>
</dbReference>
<dbReference type="Pfam" id="PF08326">
    <property type="entry name" value="ACC_central"/>
    <property type="match status" value="1"/>
</dbReference>
<dbReference type="PANTHER" id="PTHR45728">
    <property type="entry name" value="ACETYL-COA CARBOXYLASE, ISOFORM A"/>
    <property type="match status" value="1"/>
</dbReference>